<feature type="non-terminal residue" evidence="1">
    <location>
        <position position="104"/>
    </location>
</feature>
<protein>
    <submittedName>
        <fullName evidence="1">Uncharacterized protein</fullName>
    </submittedName>
</protein>
<dbReference type="Proteomes" id="UP000281261">
    <property type="component" value="Unassembled WGS sequence"/>
</dbReference>
<dbReference type="AlphaFoldDB" id="A0A420ZCI4"/>
<gene>
    <name evidence="1" type="ORF">DRH29_03310</name>
</gene>
<evidence type="ECO:0000313" key="1">
    <source>
        <dbReference type="EMBL" id="RLC37021.1"/>
    </source>
</evidence>
<comment type="caution">
    <text evidence="1">The sequence shown here is derived from an EMBL/GenBank/DDBJ whole genome shotgun (WGS) entry which is preliminary data.</text>
</comment>
<evidence type="ECO:0000313" key="2">
    <source>
        <dbReference type="Proteomes" id="UP000281261"/>
    </source>
</evidence>
<proteinExistence type="predicted"/>
<organism evidence="1 2">
    <name type="scientific">candidate division Kazan bacterium</name>
    <dbReference type="NCBI Taxonomy" id="2202143"/>
    <lineage>
        <taxon>Bacteria</taxon>
        <taxon>Bacteria division Kazan-3B-28</taxon>
    </lineage>
</organism>
<name>A0A420ZCI4_UNCK3</name>
<reference evidence="1 2" key="1">
    <citation type="submission" date="2018-06" db="EMBL/GenBank/DDBJ databases">
        <title>Extensive metabolic versatility and redundancy in microbially diverse, dynamic hydrothermal sediments.</title>
        <authorList>
            <person name="Dombrowski N."/>
            <person name="Teske A."/>
            <person name="Baker B.J."/>
        </authorList>
    </citation>
    <scope>NUCLEOTIDE SEQUENCE [LARGE SCALE GENOMIC DNA]</scope>
    <source>
        <strain evidence="1">B79_G16</strain>
    </source>
</reference>
<dbReference type="EMBL" id="QMNG01000016">
    <property type="protein sequence ID" value="RLC37021.1"/>
    <property type="molecule type" value="Genomic_DNA"/>
</dbReference>
<sequence length="104" mass="12456">MTRKIFLGKVYFSSRRRQIILLSIKKNRIIAGEKVFQKEIQGEKFPCEQIEENLSEEDRWKWVPWTNLFYFHSSYDSGAHYDKFYSAPVVIGGEKQEDLIDIYQ</sequence>
<accession>A0A420ZCI4</accession>